<comment type="caution">
    <text evidence="2">The sequence shown here is derived from an EMBL/GenBank/DDBJ whole genome shotgun (WGS) entry which is preliminary data.</text>
</comment>
<evidence type="ECO:0000313" key="3">
    <source>
        <dbReference type="Proteomes" id="UP000663848"/>
    </source>
</evidence>
<dbReference type="EMBL" id="CAJOBR010000585">
    <property type="protein sequence ID" value="CAF4525946.1"/>
    <property type="molecule type" value="Genomic_DNA"/>
</dbReference>
<protein>
    <submittedName>
        <fullName evidence="2">Uncharacterized protein</fullName>
    </submittedName>
</protein>
<reference evidence="2" key="1">
    <citation type="submission" date="2021-02" db="EMBL/GenBank/DDBJ databases">
        <authorList>
            <person name="Nowell W R."/>
        </authorList>
    </citation>
    <scope>NUCLEOTIDE SEQUENCE</scope>
</reference>
<name>A0A820X168_9BILA</name>
<accession>A0A820X168</accession>
<organism evidence="2 3">
    <name type="scientific">Rotaria socialis</name>
    <dbReference type="NCBI Taxonomy" id="392032"/>
    <lineage>
        <taxon>Eukaryota</taxon>
        <taxon>Metazoa</taxon>
        <taxon>Spiralia</taxon>
        <taxon>Gnathifera</taxon>
        <taxon>Rotifera</taxon>
        <taxon>Eurotatoria</taxon>
        <taxon>Bdelloidea</taxon>
        <taxon>Philodinida</taxon>
        <taxon>Philodinidae</taxon>
        <taxon>Rotaria</taxon>
    </lineage>
</organism>
<gene>
    <name evidence="1" type="ORF">GRG538_LOCUS2071</name>
    <name evidence="2" type="ORF">QYT958_LOCUS6531</name>
</gene>
<dbReference type="AlphaFoldDB" id="A0A820X168"/>
<evidence type="ECO:0000313" key="2">
    <source>
        <dbReference type="EMBL" id="CAF4525946.1"/>
    </source>
</evidence>
<dbReference type="EMBL" id="CAJNYT010000051">
    <property type="protein sequence ID" value="CAF3317212.1"/>
    <property type="molecule type" value="Genomic_DNA"/>
</dbReference>
<dbReference type="Proteomes" id="UP000663848">
    <property type="component" value="Unassembled WGS sequence"/>
</dbReference>
<sequence length="103" mass="11950">MDLSKFEECSYSSHYCCLSIDRSLTTRLIESSNSSLKYSSCFAHRPEWVVGLDRWSSTEINNTKNNLSRRHLDFHNDIGLYLSWHEKINSAPISLKGHKIQSK</sequence>
<proteinExistence type="predicted"/>
<dbReference type="Proteomes" id="UP000663872">
    <property type="component" value="Unassembled WGS sequence"/>
</dbReference>
<evidence type="ECO:0000313" key="1">
    <source>
        <dbReference type="EMBL" id="CAF3317212.1"/>
    </source>
</evidence>